<feature type="transmembrane region" description="Helical" evidence="6">
    <location>
        <begin position="556"/>
        <end position="574"/>
    </location>
</feature>
<reference evidence="8 9" key="1">
    <citation type="submission" date="2021-06" db="EMBL/GenBank/DDBJ databases">
        <title>Whole genome sequences of Flavobacterium sp. KK2020170 and assembly.</title>
        <authorList>
            <person name="Kitahara K."/>
            <person name="Miyoshi S."/>
            <person name="Uesaka K."/>
        </authorList>
    </citation>
    <scope>NUCLEOTIDE SEQUENCE [LARGE SCALE GENOMIC DNA]</scope>
    <source>
        <strain evidence="8 9">KK2020170</strain>
    </source>
</reference>
<evidence type="ECO:0000256" key="4">
    <source>
        <dbReference type="ARBA" id="ARBA00019232"/>
    </source>
</evidence>
<evidence type="ECO:0000256" key="5">
    <source>
        <dbReference type="ARBA" id="ARBA00022801"/>
    </source>
</evidence>
<comment type="subcellular location">
    <subcellularLocation>
        <location evidence="6">Membrane</location>
        <topology evidence="6">Single-pass type II membrane protein</topology>
    </subcellularLocation>
</comment>
<dbReference type="Pfam" id="PF10502">
    <property type="entry name" value="Peptidase_S26"/>
    <property type="match status" value="2"/>
</dbReference>
<feature type="transmembrane region" description="Helical" evidence="6">
    <location>
        <begin position="86"/>
        <end position="104"/>
    </location>
</feature>
<feature type="transmembrane region" description="Helical" evidence="6">
    <location>
        <begin position="125"/>
        <end position="144"/>
    </location>
</feature>
<dbReference type="Proteomes" id="UP000825258">
    <property type="component" value="Chromosome"/>
</dbReference>
<keyword evidence="5 6" id="KW-0378">Hydrolase</keyword>
<dbReference type="CDD" id="cd06530">
    <property type="entry name" value="S26_SPase_I"/>
    <property type="match status" value="2"/>
</dbReference>
<sequence>METSSWILFILLVQVIHGLGTWKLYIKAGRKAWEAFVPIYNAIVLMKIINRPTWWTLLLFIPIINLFMFPIVWIETLRTFGKKSTLDMILGIVTLGFYIAYVNYTQEVTYFANRDLKAPTKAMDTIGSLAFAIVVATFVHTYFIQPFTIPTSSLEKSLLVGDFLFVSKFNYGARTPMTTVAAPMVHDTLPIVHTKSYTKWPQLPYFRLPGYQKVERNDIVVFNWPVDTVYQFRDGLHRFAEKPVDKKSNYVKRCVGVPGDKIEIVNGELIVNNDKLILPNRSKVQFSYSVKFKEGSEIDNSFLYSLNTYNNDKFQRLNNFVYFPSLTEESLARLKSLSNIESLTKNIDTTNTRFSYIFKLKPDFKNSDLPSIIQRLRENNISAVIRDTDNLLFVDYPENEIADFLMKHKSVESTHKKAPIFPHNDYNWTQDNLGPIYIPEAGKTVPLNKETLPFYKRIITDYEHNTLQVNGDEILINGQLAKDYTFKQNYYWMMGDNRHNSEDSRYWGYVPEDHIVGKPIFIWMSIDGINDGIKNWKIRWDRLFTTVSGEGQPKSYFSYFLVLLALYFVGEYFWKKKKKAKEVN</sequence>
<evidence type="ECO:0000256" key="1">
    <source>
        <dbReference type="ARBA" id="ARBA00000677"/>
    </source>
</evidence>
<dbReference type="RefSeq" id="WP_221257610.1">
    <property type="nucleotide sequence ID" value="NZ_AP024749.1"/>
</dbReference>
<feature type="transmembrane region" description="Helical" evidence="6">
    <location>
        <begin position="6"/>
        <end position="26"/>
    </location>
</feature>
<keyword evidence="6" id="KW-0812">Transmembrane</keyword>
<protein>
    <recommendedName>
        <fullName evidence="4 6">Signal peptidase I</fullName>
        <ecNumber evidence="3 6">3.4.21.89</ecNumber>
    </recommendedName>
</protein>
<name>A0ABM7S4Q4_9FLAO</name>
<gene>
    <name evidence="8" type="ORF">KK2020170_13490</name>
</gene>
<comment type="catalytic activity">
    <reaction evidence="1 6">
        <text>Cleavage of hydrophobic, N-terminal signal or leader sequences from secreted and periplasmic proteins.</text>
        <dbReference type="EC" id="3.4.21.89"/>
    </reaction>
</comment>
<accession>A0ABM7S4Q4</accession>
<evidence type="ECO:0000259" key="7">
    <source>
        <dbReference type="Pfam" id="PF10502"/>
    </source>
</evidence>
<keyword evidence="6" id="KW-0645">Protease</keyword>
<keyword evidence="6" id="KW-1133">Transmembrane helix</keyword>
<dbReference type="PRINTS" id="PR00727">
    <property type="entry name" value="LEADERPTASE"/>
</dbReference>
<evidence type="ECO:0000256" key="6">
    <source>
        <dbReference type="RuleBase" id="RU362042"/>
    </source>
</evidence>
<evidence type="ECO:0000313" key="8">
    <source>
        <dbReference type="EMBL" id="BCY28481.1"/>
    </source>
</evidence>
<dbReference type="SUPFAM" id="SSF51306">
    <property type="entry name" value="LexA/Signal peptidase"/>
    <property type="match status" value="2"/>
</dbReference>
<keyword evidence="9" id="KW-1185">Reference proteome</keyword>
<proteinExistence type="inferred from homology"/>
<dbReference type="InterPro" id="IPR043739">
    <property type="entry name" value="DUF5684"/>
</dbReference>
<evidence type="ECO:0000256" key="2">
    <source>
        <dbReference type="ARBA" id="ARBA00009370"/>
    </source>
</evidence>
<dbReference type="InterPro" id="IPR019533">
    <property type="entry name" value="Peptidase_S26"/>
</dbReference>
<comment type="caution">
    <text evidence="6">Lacks conserved residue(s) required for the propagation of feature annotation.</text>
</comment>
<dbReference type="PANTHER" id="PTHR43390">
    <property type="entry name" value="SIGNAL PEPTIDASE I"/>
    <property type="match status" value="1"/>
</dbReference>
<dbReference type="NCBIfam" id="TIGR02227">
    <property type="entry name" value="sigpep_I_bact"/>
    <property type="match status" value="2"/>
</dbReference>
<evidence type="ECO:0000256" key="3">
    <source>
        <dbReference type="ARBA" id="ARBA00013208"/>
    </source>
</evidence>
<dbReference type="Gene3D" id="2.10.109.10">
    <property type="entry name" value="Umud Fragment, subunit A"/>
    <property type="match status" value="2"/>
</dbReference>
<dbReference type="Pfam" id="PF18936">
    <property type="entry name" value="DUF5684"/>
    <property type="match status" value="1"/>
</dbReference>
<feature type="domain" description="Peptidase S26" evidence="7">
    <location>
        <begin position="479"/>
        <end position="524"/>
    </location>
</feature>
<feature type="domain" description="Peptidase S26" evidence="7">
    <location>
        <begin position="124"/>
        <end position="277"/>
    </location>
</feature>
<keyword evidence="6" id="KW-0472">Membrane</keyword>
<dbReference type="InterPro" id="IPR019758">
    <property type="entry name" value="Pept_S26A_signal_pept_1_CS"/>
</dbReference>
<dbReference type="PROSITE" id="PS00761">
    <property type="entry name" value="SPASE_I_3"/>
    <property type="match status" value="1"/>
</dbReference>
<comment type="similarity">
    <text evidence="2 6">Belongs to the peptidase S26 family.</text>
</comment>
<feature type="transmembrane region" description="Helical" evidence="6">
    <location>
        <begin position="54"/>
        <end position="74"/>
    </location>
</feature>
<dbReference type="PANTHER" id="PTHR43390:SF1">
    <property type="entry name" value="CHLOROPLAST PROCESSING PEPTIDASE"/>
    <property type="match status" value="1"/>
</dbReference>
<dbReference type="EMBL" id="AP024749">
    <property type="protein sequence ID" value="BCY28481.1"/>
    <property type="molecule type" value="Genomic_DNA"/>
</dbReference>
<organism evidence="8 9">
    <name type="scientific">Flavobacterium okayamense</name>
    <dbReference type="NCBI Taxonomy" id="2830782"/>
    <lineage>
        <taxon>Bacteria</taxon>
        <taxon>Pseudomonadati</taxon>
        <taxon>Bacteroidota</taxon>
        <taxon>Flavobacteriia</taxon>
        <taxon>Flavobacteriales</taxon>
        <taxon>Flavobacteriaceae</taxon>
        <taxon>Flavobacterium</taxon>
    </lineage>
</organism>
<evidence type="ECO:0000313" key="9">
    <source>
        <dbReference type="Proteomes" id="UP000825258"/>
    </source>
</evidence>
<dbReference type="InterPro" id="IPR036286">
    <property type="entry name" value="LexA/Signal_pep-like_sf"/>
</dbReference>
<dbReference type="EC" id="3.4.21.89" evidence="3 6"/>
<dbReference type="InterPro" id="IPR000223">
    <property type="entry name" value="Pept_S26A_signal_pept_1"/>
</dbReference>